<name>A0A927FET2_9BACT</name>
<evidence type="ECO:0000313" key="5">
    <source>
        <dbReference type="EMBL" id="MBD5782466.1"/>
    </source>
</evidence>
<dbReference type="Gene3D" id="3.20.20.520">
    <property type="entry name" value="Glycosyl hydrolase family 115"/>
    <property type="match status" value="1"/>
</dbReference>
<dbReference type="InterPro" id="IPR041437">
    <property type="entry name" value="GH115_C"/>
</dbReference>
<protein>
    <submittedName>
        <fullName evidence="5">Glycosyl hydrolase 115 family protein</fullName>
    </submittedName>
</protein>
<dbReference type="InterPro" id="IPR031924">
    <property type="entry name" value="GH115"/>
</dbReference>
<proteinExistence type="predicted"/>
<organism evidence="5 6">
    <name type="scientific">Pelagicoccus enzymogenes</name>
    <dbReference type="NCBI Taxonomy" id="2773457"/>
    <lineage>
        <taxon>Bacteria</taxon>
        <taxon>Pseudomonadati</taxon>
        <taxon>Verrucomicrobiota</taxon>
        <taxon>Opitutia</taxon>
        <taxon>Puniceicoccales</taxon>
        <taxon>Pelagicoccaceae</taxon>
        <taxon>Pelagicoccus</taxon>
    </lineage>
</organism>
<dbReference type="PANTHER" id="PTHR37842:SF2">
    <property type="entry name" value="GYLCOSYL HYDROLASE 115 C-TERMINAL DOMAIN-CONTAINING PROTEIN"/>
    <property type="match status" value="1"/>
</dbReference>
<dbReference type="RefSeq" id="WP_191619547.1">
    <property type="nucleotide sequence ID" value="NZ_JACYFG010000061.1"/>
</dbReference>
<dbReference type="InterPro" id="IPR029018">
    <property type="entry name" value="Hex-like_dom2"/>
</dbReference>
<dbReference type="SUPFAM" id="SSF55545">
    <property type="entry name" value="beta-N-acetylhexosaminidase-like domain"/>
    <property type="match status" value="1"/>
</dbReference>
<dbReference type="Pfam" id="PF15979">
    <property type="entry name" value="Glyco_hydro_115"/>
    <property type="match status" value="1"/>
</dbReference>
<dbReference type="GO" id="GO:0005975">
    <property type="term" value="P:carbohydrate metabolic process"/>
    <property type="evidence" value="ECO:0007669"/>
    <property type="project" value="UniProtKB-ARBA"/>
</dbReference>
<feature type="domain" description="BACON" evidence="4">
    <location>
        <begin position="739"/>
        <end position="805"/>
    </location>
</feature>
<sequence length="984" mass="107971">MTAHTAFRRLISTTLAFLSLATASSLPAQEQQGSRYLAAPFLPILDSGDASAFPVADNRQAAPIHFDAADATVVRIAAEALAADIQRVTGTAAQASSTAPAADSQPILIGTLGQSPLIDSLVKSGQLDVSAVAGEWEAYTASVVKNPLPGIAKALVIAGSDRRGTAFGVFALSEAMGVSPWYWWGDIPTKQREQVFVASGTHVQPSPGVKYRGIFLNDEDWGLQPWAAKTFEPETGNIGPRTYAKIFELLLRLQSNIIWPAMHEFPVHTTPFYLDPRNPAVADDYAIVISTSHHEPMLRNSHEYDEGELGPYNYWTHRDTIYKFWEERVKETAGYENMYTIGLRGRTDQGMLAPEGTTIAQKAAMIQNQIIPDQRQMLADHVNPDPSRVPQIFIPYKETLVQYQAGLELPDDVTILWPDDNHGYIRQLPTAAERQRSGGSGVYYHLSYWGVPRSYLWLCTTPPGMTRVEMMKAWDFEAHRMWLVNVGDLKPHEIGTEFFLRLARDPESFRDFDQHAYLAEWAARDFSPENAKAIADILEEYYRLNIVTRPEQLNLKQTRFDSTGALGHGDQASARLQALAALTAQANALYETLPANQQAAFYQLILFPIRAADLTNQKVLLAERSRLWAEQGRAAANQVAAQAQEADDALRAEIAFCNTKNADGKWNYMFNPMDTSELPRWAHETQSIFLPANTASYEAPAAAGLGVAIEGAANTLAPDTTGQLPPFRRATDRSRFIDIFNTGTDPFTWTATPSAPWVTLSQSSGTADTRLSVSIDWASAPKNPIQTATIAIEAAGATRTVALTVHPQPELDLATLPAHLLDYGQLKIKATSYAERRDSADSTGWRRVSQSNASGDGMELQPVTAASLDPAALPADAPALTYTFHAFEPGPVSIEVRCLPTHRITSDHPGLRYAISVNGEEPQILDLHANEYTPAWNANTLRAYSAGLSQHDLENAGLQTITIQMVDPGLILDQIVVKPTSGTN</sequence>
<dbReference type="InterPro" id="IPR013783">
    <property type="entry name" value="Ig-like_fold"/>
</dbReference>
<dbReference type="PANTHER" id="PTHR37842">
    <property type="match status" value="1"/>
</dbReference>
<dbReference type="Proteomes" id="UP000622317">
    <property type="component" value="Unassembled WGS sequence"/>
</dbReference>
<keyword evidence="1 5" id="KW-0378">Hydrolase</keyword>
<evidence type="ECO:0000256" key="2">
    <source>
        <dbReference type="SAM" id="SignalP"/>
    </source>
</evidence>
<dbReference type="InterPro" id="IPR024361">
    <property type="entry name" value="BACON"/>
</dbReference>
<evidence type="ECO:0000313" key="6">
    <source>
        <dbReference type="Proteomes" id="UP000622317"/>
    </source>
</evidence>
<dbReference type="Gene3D" id="2.60.120.1620">
    <property type="match status" value="1"/>
</dbReference>
<reference evidence="5" key="1">
    <citation type="submission" date="2020-09" db="EMBL/GenBank/DDBJ databases">
        <title>Pelagicoccus enzymogenes sp. nov. with an EPS production, isolated from marine sediment.</title>
        <authorList>
            <person name="Feng X."/>
        </authorList>
    </citation>
    <scope>NUCLEOTIDE SEQUENCE</scope>
    <source>
        <strain evidence="5">NFK12</strain>
    </source>
</reference>
<comment type="caution">
    <text evidence="5">The sequence shown here is derived from an EMBL/GenBank/DDBJ whole genome shotgun (WGS) entry which is preliminary data.</text>
</comment>
<dbReference type="Gene3D" id="1.20.58.2150">
    <property type="match status" value="1"/>
</dbReference>
<keyword evidence="2" id="KW-0732">Signal</keyword>
<dbReference type="Pfam" id="PF17829">
    <property type="entry name" value="GH115_C"/>
    <property type="match status" value="1"/>
</dbReference>
<dbReference type="InterPro" id="IPR042301">
    <property type="entry name" value="GH115_sf"/>
</dbReference>
<gene>
    <name evidence="5" type="ORF">IEN85_23410</name>
</gene>
<keyword evidence="6" id="KW-1185">Reference proteome</keyword>
<evidence type="ECO:0000256" key="1">
    <source>
        <dbReference type="ARBA" id="ARBA00022801"/>
    </source>
</evidence>
<dbReference type="EMBL" id="JACYFG010000061">
    <property type="protein sequence ID" value="MBD5782466.1"/>
    <property type="molecule type" value="Genomic_DNA"/>
</dbReference>
<feature type="domain" description="Gylcosyl hydrolase 115 C-terminal" evidence="3">
    <location>
        <begin position="824"/>
        <end position="978"/>
    </location>
</feature>
<accession>A0A927FET2</accession>
<evidence type="ECO:0000259" key="4">
    <source>
        <dbReference type="Pfam" id="PF19190"/>
    </source>
</evidence>
<feature type="chain" id="PRO_5036782601" evidence="2">
    <location>
        <begin position="29"/>
        <end position="984"/>
    </location>
</feature>
<dbReference type="CDD" id="cd14948">
    <property type="entry name" value="BACON"/>
    <property type="match status" value="1"/>
</dbReference>
<feature type="signal peptide" evidence="2">
    <location>
        <begin position="1"/>
        <end position="28"/>
    </location>
</feature>
<dbReference type="GO" id="GO:0016787">
    <property type="term" value="F:hydrolase activity"/>
    <property type="evidence" value="ECO:0007669"/>
    <property type="project" value="UniProtKB-KW"/>
</dbReference>
<evidence type="ECO:0000259" key="3">
    <source>
        <dbReference type="Pfam" id="PF17829"/>
    </source>
</evidence>
<dbReference type="Gene3D" id="2.60.40.10">
    <property type="entry name" value="Immunoglobulins"/>
    <property type="match status" value="1"/>
</dbReference>
<dbReference type="Pfam" id="PF19190">
    <property type="entry name" value="BACON_2"/>
    <property type="match status" value="1"/>
</dbReference>
<dbReference type="AlphaFoldDB" id="A0A927FET2"/>
<dbReference type="Gene3D" id="3.30.379.10">
    <property type="entry name" value="Chitobiase/beta-hexosaminidase domain 2-like"/>
    <property type="match status" value="1"/>
</dbReference>